<dbReference type="RefSeq" id="WP_244350803.1">
    <property type="nucleotide sequence ID" value="NZ_JAFIRA010000028.1"/>
</dbReference>
<accession>A0ABT0CCL2</accession>
<organism evidence="2 3">
    <name type="scientific">Thermostichus vulcanus str. 'Rupite'</name>
    <dbReference type="NCBI Taxonomy" id="2813851"/>
    <lineage>
        <taxon>Bacteria</taxon>
        <taxon>Bacillati</taxon>
        <taxon>Cyanobacteriota</taxon>
        <taxon>Cyanophyceae</taxon>
        <taxon>Thermostichales</taxon>
        <taxon>Thermostichaceae</taxon>
        <taxon>Thermostichus</taxon>
    </lineage>
</organism>
<gene>
    <name evidence="2" type="ORF">JX360_11090</name>
</gene>
<dbReference type="Proteomes" id="UP000830835">
    <property type="component" value="Unassembled WGS sequence"/>
</dbReference>
<keyword evidence="3" id="KW-1185">Reference proteome</keyword>
<evidence type="ECO:0000256" key="1">
    <source>
        <dbReference type="SAM" id="MobiDB-lite"/>
    </source>
</evidence>
<protein>
    <submittedName>
        <fullName evidence="2">Uncharacterized protein</fullName>
    </submittedName>
</protein>
<comment type="caution">
    <text evidence="2">The sequence shown here is derived from an EMBL/GenBank/DDBJ whole genome shotgun (WGS) entry which is preliminary data.</text>
</comment>
<reference evidence="2" key="1">
    <citation type="submission" date="2021-02" db="EMBL/GenBank/DDBJ databases">
        <title>The CRISPR/cas machinery reduction and long-range gene transfer in the hot spring cyanobacterium Synechococcus.</title>
        <authorList>
            <person name="Dvorak P."/>
            <person name="Jahodarova E."/>
            <person name="Hasler P."/>
            <person name="Poulickova A."/>
        </authorList>
    </citation>
    <scope>NUCLEOTIDE SEQUENCE</scope>
    <source>
        <strain evidence="2">Rupite</strain>
    </source>
</reference>
<evidence type="ECO:0000313" key="3">
    <source>
        <dbReference type="Proteomes" id="UP000830835"/>
    </source>
</evidence>
<proteinExistence type="predicted"/>
<feature type="region of interest" description="Disordered" evidence="1">
    <location>
        <begin position="23"/>
        <end position="45"/>
    </location>
</feature>
<sequence length="45" mass="5319">MDWVEKVLEKIREWVERVIDTLLGDPQPQPQPIPIPVEDGSPRRR</sequence>
<name>A0ABT0CCL2_THEVL</name>
<dbReference type="EMBL" id="JAFIRA010000028">
    <property type="protein sequence ID" value="MCJ2543447.1"/>
    <property type="molecule type" value="Genomic_DNA"/>
</dbReference>
<evidence type="ECO:0000313" key="2">
    <source>
        <dbReference type="EMBL" id="MCJ2543447.1"/>
    </source>
</evidence>